<comment type="caution">
    <text evidence="3">The sequence shown here is derived from an EMBL/GenBank/DDBJ whole genome shotgun (WGS) entry which is preliminary data.</text>
</comment>
<sequence>MSGQKQERVLVGIDGSPASTKALRWAIRYAERTGAAIDAVHVWQVPTIYGTPIEQVPGENFAEAGQRALDGTVDQELGGRTDLEVRRVCPGGYTPKVLVELSRDADLLVVGSRGQGGLKGTLLGSVSLRCVTHAACPVVIVRTED</sequence>
<comment type="similarity">
    <text evidence="1">Belongs to the universal stress protein A family.</text>
</comment>
<evidence type="ECO:0000259" key="2">
    <source>
        <dbReference type="Pfam" id="PF00582"/>
    </source>
</evidence>
<evidence type="ECO:0000313" key="3">
    <source>
        <dbReference type="EMBL" id="RRS01428.1"/>
    </source>
</evidence>
<dbReference type="PANTHER" id="PTHR46268">
    <property type="entry name" value="STRESS RESPONSE PROTEIN NHAX"/>
    <property type="match status" value="1"/>
</dbReference>
<gene>
    <name evidence="3" type="ORF">EIW28_01235</name>
</gene>
<dbReference type="InterPro" id="IPR006016">
    <property type="entry name" value="UspA"/>
</dbReference>
<feature type="domain" description="UspA" evidence="2">
    <location>
        <begin position="7"/>
        <end position="142"/>
    </location>
</feature>
<dbReference type="Gene3D" id="3.40.50.620">
    <property type="entry name" value="HUPs"/>
    <property type="match status" value="1"/>
</dbReference>
<protein>
    <submittedName>
        <fullName evidence="3">Universal stress protein</fullName>
    </submittedName>
</protein>
<dbReference type="AlphaFoldDB" id="A0A426V3N5"/>
<evidence type="ECO:0000256" key="1">
    <source>
        <dbReference type="ARBA" id="ARBA00008791"/>
    </source>
</evidence>
<dbReference type="EMBL" id="RSEB01000001">
    <property type="protein sequence ID" value="RRS01428.1"/>
    <property type="molecule type" value="Genomic_DNA"/>
</dbReference>
<dbReference type="InterPro" id="IPR006015">
    <property type="entry name" value="Universal_stress_UspA"/>
</dbReference>
<dbReference type="PANTHER" id="PTHR46268:SF6">
    <property type="entry name" value="UNIVERSAL STRESS PROTEIN UP12"/>
    <property type="match status" value="1"/>
</dbReference>
<keyword evidence="4" id="KW-1185">Reference proteome</keyword>
<evidence type="ECO:0000313" key="4">
    <source>
        <dbReference type="Proteomes" id="UP000277256"/>
    </source>
</evidence>
<name>A0A426V3N5_9ACTN</name>
<reference evidence="3 4" key="1">
    <citation type="submission" date="2018-12" db="EMBL/GenBank/DDBJ databases">
        <title>Glycomyces sp. YIM 121974 draft genome.</title>
        <authorList>
            <person name="Li Q."/>
        </authorList>
    </citation>
    <scope>NUCLEOTIDE SEQUENCE [LARGE SCALE GENOMIC DNA]</scope>
    <source>
        <strain evidence="3 4">YIM 121974</strain>
    </source>
</reference>
<dbReference type="PRINTS" id="PR01438">
    <property type="entry name" value="UNVRSLSTRESS"/>
</dbReference>
<dbReference type="Proteomes" id="UP000277256">
    <property type="component" value="Unassembled WGS sequence"/>
</dbReference>
<organism evidence="3 4">
    <name type="scientific">Glycomyces terrestris</name>
    <dbReference type="NCBI Taxonomy" id="2493553"/>
    <lineage>
        <taxon>Bacteria</taxon>
        <taxon>Bacillati</taxon>
        <taxon>Actinomycetota</taxon>
        <taxon>Actinomycetes</taxon>
        <taxon>Glycomycetales</taxon>
        <taxon>Glycomycetaceae</taxon>
        <taxon>Glycomyces</taxon>
    </lineage>
</organism>
<accession>A0A426V3N5</accession>
<dbReference type="OrthoDB" id="6174426at2"/>
<dbReference type="Pfam" id="PF00582">
    <property type="entry name" value="Usp"/>
    <property type="match status" value="1"/>
</dbReference>
<dbReference type="CDD" id="cd23659">
    <property type="entry name" value="USP_At3g01520-like"/>
    <property type="match status" value="1"/>
</dbReference>
<dbReference type="RefSeq" id="WP_125245906.1">
    <property type="nucleotide sequence ID" value="NZ_RSEB01000001.1"/>
</dbReference>
<dbReference type="SUPFAM" id="SSF52402">
    <property type="entry name" value="Adenine nucleotide alpha hydrolases-like"/>
    <property type="match status" value="1"/>
</dbReference>
<dbReference type="InterPro" id="IPR014729">
    <property type="entry name" value="Rossmann-like_a/b/a_fold"/>
</dbReference>
<proteinExistence type="inferred from homology"/>